<proteinExistence type="inferred from homology"/>
<evidence type="ECO:0000256" key="3">
    <source>
        <dbReference type="ARBA" id="ARBA00022692"/>
    </source>
</evidence>
<keyword evidence="5 6" id="KW-0472">Membrane</keyword>
<dbReference type="PANTHER" id="PTHR32322:SF9">
    <property type="entry name" value="AMINO-ACID METABOLITE EFFLUX PUMP-RELATED"/>
    <property type="match status" value="1"/>
</dbReference>
<feature type="transmembrane region" description="Helical" evidence="6">
    <location>
        <begin position="123"/>
        <end position="143"/>
    </location>
</feature>
<dbReference type="InterPro" id="IPR037185">
    <property type="entry name" value="EmrE-like"/>
</dbReference>
<feature type="transmembrane region" description="Helical" evidence="6">
    <location>
        <begin position="149"/>
        <end position="166"/>
    </location>
</feature>
<reference evidence="8 9" key="1">
    <citation type="submission" date="2020-08" db="EMBL/GenBank/DDBJ databases">
        <title>Sequencing the genomes of 1000 actinobacteria strains.</title>
        <authorList>
            <person name="Klenk H.-P."/>
        </authorList>
    </citation>
    <scope>NUCLEOTIDE SEQUENCE [LARGE SCALE GENOMIC DNA]</scope>
    <source>
        <strain evidence="8 9">DSM 44320</strain>
    </source>
</reference>
<keyword evidence="3 6" id="KW-0812">Transmembrane</keyword>
<evidence type="ECO:0000256" key="5">
    <source>
        <dbReference type="ARBA" id="ARBA00023136"/>
    </source>
</evidence>
<organism evidence="8 9">
    <name type="scientific">Nonomuraea dietziae</name>
    <dbReference type="NCBI Taxonomy" id="65515"/>
    <lineage>
        <taxon>Bacteria</taxon>
        <taxon>Bacillati</taxon>
        <taxon>Actinomycetota</taxon>
        <taxon>Actinomycetes</taxon>
        <taxon>Streptosporangiales</taxon>
        <taxon>Streptosporangiaceae</taxon>
        <taxon>Nonomuraea</taxon>
    </lineage>
</organism>
<evidence type="ECO:0000256" key="2">
    <source>
        <dbReference type="ARBA" id="ARBA00007362"/>
    </source>
</evidence>
<comment type="caution">
    <text evidence="8">The sequence shown here is derived from an EMBL/GenBank/DDBJ whole genome shotgun (WGS) entry which is preliminary data.</text>
</comment>
<feature type="transmembrane region" description="Helical" evidence="6">
    <location>
        <begin position="57"/>
        <end position="78"/>
    </location>
</feature>
<feature type="domain" description="EamA" evidence="7">
    <location>
        <begin position="22"/>
        <end position="163"/>
    </location>
</feature>
<dbReference type="Pfam" id="PF00892">
    <property type="entry name" value="EamA"/>
    <property type="match status" value="1"/>
</dbReference>
<dbReference type="PANTHER" id="PTHR32322">
    <property type="entry name" value="INNER MEMBRANE TRANSPORTER"/>
    <property type="match status" value="1"/>
</dbReference>
<dbReference type="InterPro" id="IPR050638">
    <property type="entry name" value="AA-Vitamin_Transporters"/>
</dbReference>
<evidence type="ECO:0000259" key="7">
    <source>
        <dbReference type="Pfam" id="PF00892"/>
    </source>
</evidence>
<comment type="similarity">
    <text evidence="2">Belongs to the EamA transporter family.</text>
</comment>
<dbReference type="EMBL" id="JACIBV010000001">
    <property type="protein sequence ID" value="MBB3724440.1"/>
    <property type="molecule type" value="Genomic_DNA"/>
</dbReference>
<feature type="transmembrane region" description="Helical" evidence="6">
    <location>
        <begin position="90"/>
        <end position="111"/>
    </location>
</feature>
<dbReference type="InterPro" id="IPR000620">
    <property type="entry name" value="EamA_dom"/>
</dbReference>
<evidence type="ECO:0000256" key="1">
    <source>
        <dbReference type="ARBA" id="ARBA00004141"/>
    </source>
</evidence>
<accession>A0A7W5V402</accession>
<evidence type="ECO:0000256" key="6">
    <source>
        <dbReference type="SAM" id="Phobius"/>
    </source>
</evidence>
<dbReference type="GeneID" id="95386951"/>
<keyword evidence="4 6" id="KW-1133">Transmembrane helix</keyword>
<keyword evidence="9" id="KW-1185">Reference proteome</keyword>
<feature type="transmembrane region" description="Helical" evidence="6">
    <location>
        <begin position="25"/>
        <end position="45"/>
    </location>
</feature>
<protein>
    <submittedName>
        <fullName evidence="8">Drug/metabolite transporter (DMT)-like permease</fullName>
    </submittedName>
</protein>
<dbReference type="GO" id="GO:0016020">
    <property type="term" value="C:membrane"/>
    <property type="evidence" value="ECO:0007669"/>
    <property type="project" value="UniProtKB-SubCell"/>
</dbReference>
<dbReference type="RefSeq" id="WP_183642413.1">
    <property type="nucleotide sequence ID" value="NZ_JACIBV010000001.1"/>
</dbReference>
<gene>
    <name evidence="8" type="ORF">FHR33_000300</name>
</gene>
<dbReference type="SUPFAM" id="SSF103481">
    <property type="entry name" value="Multidrug resistance efflux transporter EmrE"/>
    <property type="match status" value="1"/>
</dbReference>
<dbReference type="Proteomes" id="UP000579945">
    <property type="component" value="Unassembled WGS sequence"/>
</dbReference>
<name>A0A7W5V402_9ACTN</name>
<evidence type="ECO:0000313" key="8">
    <source>
        <dbReference type="EMBL" id="MBB3724440.1"/>
    </source>
</evidence>
<dbReference type="AlphaFoldDB" id="A0A7W5V402"/>
<evidence type="ECO:0000256" key="4">
    <source>
        <dbReference type="ARBA" id="ARBA00022989"/>
    </source>
</evidence>
<sequence length="194" mass="20322">MALSLPGVWLLDGAITSWGDRTGTLLIMAGTLCAAAGSVLAARLMRHRLGRPPLDPLSVTVWQFTIATAALTIVLIPLNLGTPFASTPELTHWAAAVASGAVGLALPYALFNRAVVVVPVVEASLLLQLTHVMGVGAAVVLLGERLTPAQMAGAALTVLAVALHILSTIQRAPRYQPAHGRRGVHRTSYVRSMM</sequence>
<comment type="subcellular location">
    <subcellularLocation>
        <location evidence="1">Membrane</location>
        <topology evidence="1">Multi-pass membrane protein</topology>
    </subcellularLocation>
</comment>
<evidence type="ECO:0000313" key="9">
    <source>
        <dbReference type="Proteomes" id="UP000579945"/>
    </source>
</evidence>